<reference evidence="3" key="1">
    <citation type="submission" date="2016-10" db="EMBL/GenBank/DDBJ databases">
        <authorList>
            <person name="Varghese N."/>
            <person name="Submissions S."/>
        </authorList>
    </citation>
    <scope>NUCLEOTIDE SEQUENCE [LARGE SCALE GENOMIC DNA]</scope>
    <source>
        <strain evidence="3">IMMIB L-1606</strain>
    </source>
</reference>
<sequence>MAGQIDEWPWNRAWPWLLLTAPVVLFTGWLWIPIGSCAGYTDDYRGDTSCYVGPAAGYAATWVMTGLALVLVLCFGAGLLRALVRRGRRGLP</sequence>
<organism evidence="2 3">
    <name type="scientific">Pseudarthrobacter equi</name>
    <dbReference type="NCBI Taxonomy" id="728066"/>
    <lineage>
        <taxon>Bacteria</taxon>
        <taxon>Bacillati</taxon>
        <taxon>Actinomycetota</taxon>
        <taxon>Actinomycetes</taxon>
        <taxon>Micrococcales</taxon>
        <taxon>Micrococcaceae</taxon>
        <taxon>Pseudarthrobacter</taxon>
    </lineage>
</organism>
<accession>A0A1H1Z2V8</accession>
<evidence type="ECO:0000313" key="3">
    <source>
        <dbReference type="Proteomes" id="UP000198751"/>
    </source>
</evidence>
<proteinExistence type="predicted"/>
<keyword evidence="1" id="KW-1133">Transmembrane helix</keyword>
<evidence type="ECO:0000313" key="2">
    <source>
        <dbReference type="EMBL" id="SDT27947.1"/>
    </source>
</evidence>
<evidence type="ECO:0000256" key="1">
    <source>
        <dbReference type="SAM" id="Phobius"/>
    </source>
</evidence>
<gene>
    <name evidence="2" type="ORF">SAMN04489743_2265</name>
</gene>
<dbReference type="EMBL" id="LT629779">
    <property type="protein sequence ID" value="SDT27947.1"/>
    <property type="molecule type" value="Genomic_DNA"/>
</dbReference>
<keyword evidence="3" id="KW-1185">Reference proteome</keyword>
<name>A0A1H1Z2V8_9MICC</name>
<dbReference type="AlphaFoldDB" id="A0A1H1Z2V8"/>
<feature type="transmembrane region" description="Helical" evidence="1">
    <location>
        <begin position="62"/>
        <end position="84"/>
    </location>
</feature>
<protein>
    <submittedName>
        <fullName evidence="2">Uncharacterized protein</fullName>
    </submittedName>
</protein>
<feature type="transmembrane region" description="Helical" evidence="1">
    <location>
        <begin position="12"/>
        <end position="32"/>
    </location>
</feature>
<dbReference type="RefSeq" id="WP_091720146.1">
    <property type="nucleotide sequence ID" value="NZ_CAUQLD010000002.1"/>
</dbReference>
<dbReference type="Proteomes" id="UP000198751">
    <property type="component" value="Chromosome I"/>
</dbReference>
<keyword evidence="1" id="KW-0472">Membrane</keyword>
<keyword evidence="1" id="KW-0812">Transmembrane</keyword>